<dbReference type="GO" id="GO:0005886">
    <property type="term" value="C:plasma membrane"/>
    <property type="evidence" value="ECO:0007669"/>
    <property type="project" value="UniProtKB-SubCell"/>
</dbReference>
<evidence type="ECO:0000256" key="3">
    <source>
        <dbReference type="ARBA" id="ARBA00022448"/>
    </source>
</evidence>
<comment type="caution">
    <text evidence="16">The sequence shown here is derived from an EMBL/GenBank/DDBJ whole genome shotgun (WGS) entry which is preliminary data.</text>
</comment>
<evidence type="ECO:0000256" key="5">
    <source>
        <dbReference type="ARBA" id="ARBA00022519"/>
    </source>
</evidence>
<evidence type="ECO:0000256" key="10">
    <source>
        <dbReference type="ARBA" id="ARBA00022989"/>
    </source>
</evidence>
<feature type="transmembrane region" description="Helical" evidence="13">
    <location>
        <begin position="428"/>
        <end position="445"/>
    </location>
</feature>
<evidence type="ECO:0000256" key="8">
    <source>
        <dbReference type="ARBA" id="ARBA00022847"/>
    </source>
</evidence>
<keyword evidence="9 13" id="KW-0630">Potassium</keyword>
<dbReference type="PANTHER" id="PTHR30540">
    <property type="entry name" value="OSMOTIC STRESS POTASSIUM TRANSPORTER"/>
    <property type="match status" value="1"/>
</dbReference>
<evidence type="ECO:0000256" key="1">
    <source>
        <dbReference type="ARBA" id="ARBA00004141"/>
    </source>
</evidence>
<feature type="transmembrane region" description="Helical" evidence="13">
    <location>
        <begin position="102"/>
        <end position="119"/>
    </location>
</feature>
<feature type="transmembrane region" description="Helical" evidence="13">
    <location>
        <begin position="173"/>
        <end position="194"/>
    </location>
</feature>
<dbReference type="Pfam" id="PF02705">
    <property type="entry name" value="K_trans"/>
    <property type="match status" value="1"/>
</dbReference>
<sequence>MNTEKSHEHSGSARQIALAALGVVFGDIGTSPIYTFRECFNSEHGLPASEANVFGILSTMFWSLIIIVTLKYVVLLLRADNKGEGGMLAMTALALRTAEHRWVRTIVIVLGCAGAALFYGDSMITPAISVLSAVEGIKVVTPIFDDYVVYIALAILTCLFLVQRQGTAQVGRLFGPVMLIWFAVLSLLGLMEIAREPRILIALNPMWIVGLLQNNGWAAFVVFASVTLVFTGAEALYADMGHFGRTPIQRAWLWLVMPALTLNYLGQGALVLAQPAALENPFFLLAPDWGLLPLVILACSATVIASQAVISGAFSLSQQAMQLGYLPRLDIRQTSHEAQGQIYVPQINWMLFVAVIVLVVSFQSSGALAHAYGFAVTGALVVDTLLFWVVVRGLWNWKLLPSIAVVGSLLAVEMVFFGANALKIPSGGWFPLAIGIAIYLLMSTWRRGREMVARSLGEGATQLESFLESLYGQCIARVPGTAVYLSPDANSAPVALLYNIRHNKVLHENIVLLTVETLDQPRADGHRQQIEQLGHGFTRMILRFGFAERPNVPLQLARGKAAKLAIDREDLTYFLGNATIIPSPGPGMALWRERLFVMLFRVQTRPTDFYSIPVDRVIELGVQIEI</sequence>
<reference evidence="16" key="1">
    <citation type="submission" date="2021-02" db="EMBL/GenBank/DDBJ databases">
        <title>Genome sequence of Rhodospirillales sp. strain TMPK1 isolated from soil.</title>
        <authorList>
            <person name="Nakai R."/>
            <person name="Kusada H."/>
            <person name="Tamaki H."/>
        </authorList>
    </citation>
    <scope>NUCLEOTIDE SEQUENCE</scope>
    <source>
        <strain evidence="16">TMPK1</strain>
    </source>
</reference>
<keyword evidence="3 13" id="KW-0813">Transport</keyword>
<evidence type="ECO:0000256" key="7">
    <source>
        <dbReference type="ARBA" id="ARBA00022692"/>
    </source>
</evidence>
<keyword evidence="11 13" id="KW-0406">Ion transport</keyword>
<name>A0A8S8XE47_9PROT</name>
<evidence type="ECO:0000313" key="17">
    <source>
        <dbReference type="Proteomes" id="UP000681075"/>
    </source>
</evidence>
<evidence type="ECO:0000256" key="13">
    <source>
        <dbReference type="HAMAP-Rule" id="MF_01522"/>
    </source>
</evidence>
<feature type="transmembrane region" description="Helical" evidence="13">
    <location>
        <begin position="206"/>
        <end position="230"/>
    </location>
</feature>
<keyword evidence="5" id="KW-0997">Cell inner membrane</keyword>
<evidence type="ECO:0000256" key="11">
    <source>
        <dbReference type="ARBA" id="ARBA00023065"/>
    </source>
</evidence>
<evidence type="ECO:0000256" key="4">
    <source>
        <dbReference type="ARBA" id="ARBA00022475"/>
    </source>
</evidence>
<feature type="transmembrane region" description="Helical" evidence="13">
    <location>
        <begin position="403"/>
        <end position="422"/>
    </location>
</feature>
<proteinExistence type="inferred from homology"/>
<feature type="transmembrane region" description="Helical" evidence="13">
    <location>
        <begin position="54"/>
        <end position="77"/>
    </location>
</feature>
<feature type="domain" description="K+ potassium transporter integral membrane" evidence="14">
    <location>
        <begin position="17"/>
        <end position="468"/>
    </location>
</feature>
<comment type="similarity">
    <text evidence="2 13">Belongs to the HAK/KUP transporter (TC 2.A.72) family.</text>
</comment>
<dbReference type="InterPro" id="IPR053952">
    <property type="entry name" value="K_trans_C"/>
</dbReference>
<dbReference type="RefSeq" id="WP_420242639.1">
    <property type="nucleotide sequence ID" value="NZ_BOPV01000001.1"/>
</dbReference>
<keyword evidence="12 13" id="KW-0472">Membrane</keyword>
<keyword evidence="10 13" id="KW-1133">Transmembrane helix</keyword>
<dbReference type="GO" id="GO:0015079">
    <property type="term" value="F:potassium ion transmembrane transporter activity"/>
    <property type="evidence" value="ECO:0007669"/>
    <property type="project" value="UniProtKB-UniRule"/>
</dbReference>
<dbReference type="Proteomes" id="UP000681075">
    <property type="component" value="Unassembled WGS sequence"/>
</dbReference>
<dbReference type="PANTHER" id="PTHR30540:SF79">
    <property type="entry name" value="LOW AFFINITY POTASSIUM TRANSPORT SYSTEM PROTEIN KUP"/>
    <property type="match status" value="1"/>
</dbReference>
<accession>A0A8S8XE47</accession>
<dbReference type="GO" id="GO:0015293">
    <property type="term" value="F:symporter activity"/>
    <property type="evidence" value="ECO:0007669"/>
    <property type="project" value="UniProtKB-UniRule"/>
</dbReference>
<keyword evidence="4 13" id="KW-1003">Cell membrane</keyword>
<evidence type="ECO:0000256" key="6">
    <source>
        <dbReference type="ARBA" id="ARBA00022538"/>
    </source>
</evidence>
<evidence type="ECO:0000259" key="14">
    <source>
        <dbReference type="Pfam" id="PF02705"/>
    </source>
</evidence>
<evidence type="ECO:0000256" key="9">
    <source>
        <dbReference type="ARBA" id="ARBA00022958"/>
    </source>
</evidence>
<protein>
    <recommendedName>
        <fullName evidence="13">Probable potassium transport system protein Kup</fullName>
    </recommendedName>
</protein>
<feature type="transmembrane region" description="Helical" evidence="13">
    <location>
        <begin position="251"/>
        <end position="272"/>
    </location>
</feature>
<feature type="transmembrane region" description="Helical" evidence="13">
    <location>
        <begin position="369"/>
        <end position="391"/>
    </location>
</feature>
<keyword evidence="8 13" id="KW-0769">Symport</keyword>
<gene>
    <name evidence="16" type="primary">kup1</name>
    <name evidence="13" type="synonym">kup</name>
    <name evidence="16" type="ORF">TMPK1_17730</name>
</gene>
<evidence type="ECO:0000259" key="15">
    <source>
        <dbReference type="Pfam" id="PF22776"/>
    </source>
</evidence>
<evidence type="ECO:0000256" key="12">
    <source>
        <dbReference type="ARBA" id="ARBA00023136"/>
    </source>
</evidence>
<organism evidence="16 17">
    <name type="scientific">Roseiterribacter gracilis</name>
    <dbReference type="NCBI Taxonomy" id="2812848"/>
    <lineage>
        <taxon>Bacteria</taxon>
        <taxon>Pseudomonadati</taxon>
        <taxon>Pseudomonadota</taxon>
        <taxon>Alphaproteobacteria</taxon>
        <taxon>Rhodospirillales</taxon>
        <taxon>Roseiterribacteraceae</taxon>
        <taxon>Roseiterribacter</taxon>
    </lineage>
</organism>
<comment type="subcellular location">
    <subcellularLocation>
        <location evidence="13">Cell membrane</location>
        <topology evidence="13">Multi-pass membrane protein</topology>
    </subcellularLocation>
    <subcellularLocation>
        <location evidence="1">Membrane</location>
        <topology evidence="1">Multi-pass membrane protein</topology>
    </subcellularLocation>
</comment>
<keyword evidence="6 13" id="KW-0633">Potassium transport</keyword>
<dbReference type="HAMAP" id="MF_01522">
    <property type="entry name" value="Kup"/>
    <property type="match status" value="1"/>
</dbReference>
<evidence type="ECO:0000313" key="16">
    <source>
        <dbReference type="EMBL" id="GIL39536.1"/>
    </source>
</evidence>
<comment type="catalytic activity">
    <reaction evidence="13">
        <text>K(+)(in) + H(+)(in) = K(+)(out) + H(+)(out)</text>
        <dbReference type="Rhea" id="RHEA:28490"/>
        <dbReference type="ChEBI" id="CHEBI:15378"/>
        <dbReference type="ChEBI" id="CHEBI:29103"/>
    </reaction>
</comment>
<evidence type="ECO:0000256" key="2">
    <source>
        <dbReference type="ARBA" id="ARBA00007019"/>
    </source>
</evidence>
<feature type="domain" description="K+ potassium transporter C-terminal" evidence="15">
    <location>
        <begin position="479"/>
        <end position="626"/>
    </location>
</feature>
<comment type="function">
    <text evidence="13">Transport of potassium into the cell. Likely operates as a K(+):H(+) symporter.</text>
</comment>
<feature type="transmembrane region" description="Helical" evidence="13">
    <location>
        <begin position="16"/>
        <end position="34"/>
    </location>
</feature>
<dbReference type="AlphaFoldDB" id="A0A8S8XE47"/>
<dbReference type="EMBL" id="BOPV01000001">
    <property type="protein sequence ID" value="GIL39536.1"/>
    <property type="molecule type" value="Genomic_DNA"/>
</dbReference>
<keyword evidence="7 13" id="KW-0812">Transmembrane</keyword>
<dbReference type="InterPro" id="IPR023051">
    <property type="entry name" value="Kup"/>
</dbReference>
<dbReference type="InterPro" id="IPR053951">
    <property type="entry name" value="K_trans_N"/>
</dbReference>
<feature type="transmembrane region" description="Helical" evidence="13">
    <location>
        <begin position="139"/>
        <end position="161"/>
    </location>
</feature>
<dbReference type="Pfam" id="PF22776">
    <property type="entry name" value="K_trans_C"/>
    <property type="match status" value="1"/>
</dbReference>
<feature type="transmembrane region" description="Helical" evidence="13">
    <location>
        <begin position="342"/>
        <end position="363"/>
    </location>
</feature>
<keyword evidence="17" id="KW-1185">Reference proteome</keyword>
<dbReference type="InterPro" id="IPR003855">
    <property type="entry name" value="K+_transporter"/>
</dbReference>
<feature type="transmembrane region" description="Helical" evidence="13">
    <location>
        <begin position="292"/>
        <end position="316"/>
    </location>
</feature>